<comment type="caution">
    <text evidence="5">The sequence shown here is derived from an EMBL/GenBank/DDBJ whole genome shotgun (WGS) entry which is preliminary data.</text>
</comment>
<comment type="similarity">
    <text evidence="1 4">Belongs to the glycosyl hydrolase 1 family.</text>
</comment>
<dbReference type="PANTHER" id="PTHR10353:SF36">
    <property type="entry name" value="LP05116P"/>
    <property type="match status" value="1"/>
</dbReference>
<evidence type="ECO:0000313" key="6">
    <source>
        <dbReference type="Proteomes" id="UP001178507"/>
    </source>
</evidence>
<dbReference type="PRINTS" id="PR00131">
    <property type="entry name" value="GLHYDRLASE1"/>
</dbReference>
<dbReference type="Pfam" id="PF00232">
    <property type="entry name" value="Glyco_hydro_1"/>
    <property type="match status" value="2"/>
</dbReference>
<evidence type="ECO:0000313" key="5">
    <source>
        <dbReference type="EMBL" id="CAJ1372811.1"/>
    </source>
</evidence>
<organism evidence="5 6">
    <name type="scientific">Effrenium voratum</name>
    <dbReference type="NCBI Taxonomy" id="2562239"/>
    <lineage>
        <taxon>Eukaryota</taxon>
        <taxon>Sar</taxon>
        <taxon>Alveolata</taxon>
        <taxon>Dinophyceae</taxon>
        <taxon>Suessiales</taxon>
        <taxon>Symbiodiniaceae</taxon>
        <taxon>Effrenium</taxon>
    </lineage>
</organism>
<gene>
    <name evidence="5" type="ORF">EVOR1521_LOCUS2803</name>
</gene>
<dbReference type="InterPro" id="IPR001360">
    <property type="entry name" value="Glyco_hydro_1"/>
</dbReference>
<keyword evidence="3" id="KW-0326">Glycosidase</keyword>
<sequence>MPGSVCKSAPCPVNSAMAVKGATGNVANDHYHKFKDDVTAMKSMGVKYYRFSVAWPRVVPTGRVGDGVNPKGIQFYHDLLDDLISNDITPIITMYHWDLPQGLMHLDFDAPAKPCDSSVAQGWYECTMGSDGNPVPTGMESAVAKEFEAFAQILLKEYGSKVKAWATFNEAWTLTYLASGYGKAPSVQPYMEMTVWPYVAGHNVILAHLKVTQLFRQMQQDGSLSSEHKIFITNNQDWREPKTDSPKDIAAALYQVEGQLGWYCDPIFGVDGEHDYPYSMRSTLPYMPKFSDKEKALLKSNRPDIFGLNHYGTSFVSYDDGKYTISHGDLVQGKSTWLFRAAWGYRKLLNWVSNRYGDIPIWGTESGWSDGLDTALSSKQDSGRMTYYHSYIYEMNNAIHQDGVKMESFMSWSLMDNFEWEMGYSERFGCLWNEFQWGLDPNAPTKESLIHNAYSGRLEGKCDKCEEPSVKPRAESADGQTRHMKNSLLMLMAVWKTNTLPTPQDFAAAASVPSICFGHGTYQTEIGPVQCSPDPLTGQKFTVPA</sequence>
<evidence type="ECO:0000256" key="4">
    <source>
        <dbReference type="RuleBase" id="RU003690"/>
    </source>
</evidence>
<dbReference type="PANTHER" id="PTHR10353">
    <property type="entry name" value="GLYCOSYL HYDROLASE"/>
    <property type="match status" value="1"/>
</dbReference>
<dbReference type="GO" id="GO:0005975">
    <property type="term" value="P:carbohydrate metabolic process"/>
    <property type="evidence" value="ECO:0007669"/>
    <property type="project" value="InterPro"/>
</dbReference>
<dbReference type="EMBL" id="CAUJNA010000157">
    <property type="protein sequence ID" value="CAJ1372811.1"/>
    <property type="molecule type" value="Genomic_DNA"/>
</dbReference>
<dbReference type="Proteomes" id="UP001178507">
    <property type="component" value="Unassembled WGS sequence"/>
</dbReference>
<evidence type="ECO:0008006" key="7">
    <source>
        <dbReference type="Google" id="ProtNLM"/>
    </source>
</evidence>
<dbReference type="SUPFAM" id="SSF51445">
    <property type="entry name" value="(Trans)glycosidases"/>
    <property type="match status" value="1"/>
</dbReference>
<accession>A0AA36MIE2</accession>
<protein>
    <recommendedName>
        <fullName evidence="7">Beta-glucosidase</fullName>
    </recommendedName>
</protein>
<evidence type="ECO:0000256" key="1">
    <source>
        <dbReference type="ARBA" id="ARBA00010838"/>
    </source>
</evidence>
<dbReference type="InterPro" id="IPR017853">
    <property type="entry name" value="GH"/>
</dbReference>
<reference evidence="5" key="1">
    <citation type="submission" date="2023-08" db="EMBL/GenBank/DDBJ databases">
        <authorList>
            <person name="Chen Y."/>
            <person name="Shah S."/>
            <person name="Dougan E. K."/>
            <person name="Thang M."/>
            <person name="Chan C."/>
        </authorList>
    </citation>
    <scope>NUCLEOTIDE SEQUENCE</scope>
</reference>
<proteinExistence type="inferred from homology"/>
<keyword evidence="6" id="KW-1185">Reference proteome</keyword>
<keyword evidence="2" id="KW-0378">Hydrolase</keyword>
<dbReference type="AlphaFoldDB" id="A0AA36MIE2"/>
<dbReference type="Gene3D" id="3.20.20.80">
    <property type="entry name" value="Glycosidases"/>
    <property type="match status" value="1"/>
</dbReference>
<evidence type="ECO:0000256" key="2">
    <source>
        <dbReference type="ARBA" id="ARBA00022801"/>
    </source>
</evidence>
<evidence type="ECO:0000256" key="3">
    <source>
        <dbReference type="ARBA" id="ARBA00023295"/>
    </source>
</evidence>
<name>A0AA36MIE2_9DINO</name>
<dbReference type="GO" id="GO:0008422">
    <property type="term" value="F:beta-glucosidase activity"/>
    <property type="evidence" value="ECO:0007669"/>
    <property type="project" value="TreeGrafter"/>
</dbReference>